<gene>
    <name evidence="3" type="ORF">ACFQ1R_08305</name>
</gene>
<sequence>MKQKLLFILTVLVITVTSQAQSKVWDFGNDTTTWPLSSGIGTSEMVVDQLGLIPNATNTNFGAVNASAANFNIFSGETYSAVNRFQMNGGGGVTAPAVPTQRSLYFNVDGNCTVKVYFKTGSNGTMRTLFVTDGTTIFGQATTNMAPNTDLAILNASNTAGATKLYIYGDASNNLYRVEVSGANVTTPALGLDNANSRVSTNIQAVSNRIYVSNVKSVTEINIYSITGALVKTFKTNSDTDFSLKSGLYIATLKTVEGQKTVKLLMK</sequence>
<name>A0ABW3JJQ8_9FLAO</name>
<keyword evidence="4" id="KW-1185">Reference proteome</keyword>
<comment type="caution">
    <text evidence="3">The sequence shown here is derived from an EMBL/GenBank/DDBJ whole genome shotgun (WGS) entry which is preliminary data.</text>
</comment>
<keyword evidence="1 2" id="KW-0732">Signal</keyword>
<feature type="signal peptide" evidence="2">
    <location>
        <begin position="1"/>
        <end position="20"/>
    </location>
</feature>
<dbReference type="EMBL" id="JBHTJI010000001">
    <property type="protein sequence ID" value="MFD0990095.1"/>
    <property type="molecule type" value="Genomic_DNA"/>
</dbReference>
<dbReference type="NCBIfam" id="TIGR04183">
    <property type="entry name" value="Por_Secre_tail"/>
    <property type="match status" value="1"/>
</dbReference>
<feature type="chain" id="PRO_5046204131" evidence="2">
    <location>
        <begin position="21"/>
        <end position="267"/>
    </location>
</feature>
<accession>A0ABW3JJQ8</accession>
<reference evidence="4" key="1">
    <citation type="journal article" date="2019" name="Int. J. Syst. Evol. Microbiol.">
        <title>The Global Catalogue of Microorganisms (GCM) 10K type strain sequencing project: providing services to taxonomists for standard genome sequencing and annotation.</title>
        <authorList>
            <consortium name="The Broad Institute Genomics Platform"/>
            <consortium name="The Broad Institute Genome Sequencing Center for Infectious Disease"/>
            <person name="Wu L."/>
            <person name="Ma J."/>
        </authorList>
    </citation>
    <scope>NUCLEOTIDE SEQUENCE [LARGE SCALE GENOMIC DNA]</scope>
    <source>
        <strain evidence="4">CCUG 62414</strain>
    </source>
</reference>
<evidence type="ECO:0000256" key="1">
    <source>
        <dbReference type="ARBA" id="ARBA00022729"/>
    </source>
</evidence>
<dbReference type="InterPro" id="IPR026444">
    <property type="entry name" value="Secre_tail"/>
</dbReference>
<proteinExistence type="predicted"/>
<evidence type="ECO:0000313" key="3">
    <source>
        <dbReference type="EMBL" id="MFD0990095.1"/>
    </source>
</evidence>
<evidence type="ECO:0000256" key="2">
    <source>
        <dbReference type="SAM" id="SignalP"/>
    </source>
</evidence>
<dbReference type="Proteomes" id="UP001597061">
    <property type="component" value="Unassembled WGS sequence"/>
</dbReference>
<evidence type="ECO:0000313" key="4">
    <source>
        <dbReference type="Proteomes" id="UP001597061"/>
    </source>
</evidence>
<protein>
    <submittedName>
        <fullName evidence="3">T9SS type A sorting domain-containing protein</fullName>
    </submittedName>
</protein>
<organism evidence="3 4">
    <name type="scientific">Mariniflexile jejuense</name>
    <dbReference type="NCBI Taxonomy" id="1173582"/>
    <lineage>
        <taxon>Bacteria</taxon>
        <taxon>Pseudomonadati</taxon>
        <taxon>Bacteroidota</taxon>
        <taxon>Flavobacteriia</taxon>
        <taxon>Flavobacteriales</taxon>
        <taxon>Flavobacteriaceae</taxon>
        <taxon>Mariniflexile</taxon>
    </lineage>
</organism>
<dbReference type="RefSeq" id="WP_379925687.1">
    <property type="nucleotide sequence ID" value="NZ_JBHTJI010000001.1"/>
</dbReference>